<evidence type="ECO:0000313" key="2">
    <source>
        <dbReference type="EMBL" id="KAA0713081.1"/>
    </source>
</evidence>
<dbReference type="AlphaFoldDB" id="A0A5A9NWB4"/>
<proteinExistence type="predicted"/>
<comment type="caution">
    <text evidence="2">The sequence shown here is derived from an EMBL/GenBank/DDBJ whole genome shotgun (WGS) entry which is preliminary data.</text>
</comment>
<protein>
    <submittedName>
        <fullName evidence="2">Uncharacterized protein</fullName>
    </submittedName>
</protein>
<dbReference type="Proteomes" id="UP000324632">
    <property type="component" value="Chromosome 13"/>
</dbReference>
<feature type="compositionally biased region" description="Basic and acidic residues" evidence="1">
    <location>
        <begin position="1"/>
        <end position="19"/>
    </location>
</feature>
<gene>
    <name evidence="2" type="ORF">E1301_Tti008608</name>
</gene>
<reference evidence="2 3" key="1">
    <citation type="journal article" date="2019" name="Mol. Ecol. Resour.">
        <title>Chromosome-level genome assembly of Triplophysa tibetana, a fish adapted to the harsh high-altitude environment of the Tibetan Plateau.</title>
        <authorList>
            <person name="Yang X."/>
            <person name="Liu H."/>
            <person name="Ma Z."/>
            <person name="Zou Y."/>
            <person name="Zou M."/>
            <person name="Mao Y."/>
            <person name="Li X."/>
            <person name="Wang H."/>
            <person name="Chen T."/>
            <person name="Wang W."/>
            <person name="Yang R."/>
        </authorList>
    </citation>
    <scope>NUCLEOTIDE SEQUENCE [LARGE SCALE GENOMIC DNA]</scope>
    <source>
        <strain evidence="2">TTIB1903HZAU</strain>
        <tissue evidence="2">Muscle</tissue>
    </source>
</reference>
<name>A0A5A9NWB4_9TELE</name>
<feature type="compositionally biased region" description="Pro residues" evidence="1">
    <location>
        <begin position="174"/>
        <end position="192"/>
    </location>
</feature>
<feature type="region of interest" description="Disordered" evidence="1">
    <location>
        <begin position="1"/>
        <end position="28"/>
    </location>
</feature>
<sequence>MTSSQEKLHTTADHPEPRHVTANRPEPHPILYVAPRSSRSVIRHFSVVSSVRDALLVSPKPTHSGLPVPELIPLSEVLPLMWTALWCVWTAYTTRESPEVEALASVACLGVTPRNALSACHVAIKEVLPPQEILWECSQTCLPRPSFQTCLHAQVSRPGPKPRFPDLPAMPRLPDLPAPPQLPPIPVSPWPPDQSGICP</sequence>
<keyword evidence="3" id="KW-1185">Reference proteome</keyword>
<evidence type="ECO:0000256" key="1">
    <source>
        <dbReference type="SAM" id="MobiDB-lite"/>
    </source>
</evidence>
<organism evidence="2 3">
    <name type="scientific">Triplophysa tibetana</name>
    <dbReference type="NCBI Taxonomy" id="1572043"/>
    <lineage>
        <taxon>Eukaryota</taxon>
        <taxon>Metazoa</taxon>
        <taxon>Chordata</taxon>
        <taxon>Craniata</taxon>
        <taxon>Vertebrata</taxon>
        <taxon>Euteleostomi</taxon>
        <taxon>Actinopterygii</taxon>
        <taxon>Neopterygii</taxon>
        <taxon>Teleostei</taxon>
        <taxon>Ostariophysi</taxon>
        <taxon>Cypriniformes</taxon>
        <taxon>Nemacheilidae</taxon>
        <taxon>Triplophysa</taxon>
    </lineage>
</organism>
<accession>A0A5A9NWB4</accession>
<evidence type="ECO:0000313" key="3">
    <source>
        <dbReference type="Proteomes" id="UP000324632"/>
    </source>
</evidence>
<feature type="region of interest" description="Disordered" evidence="1">
    <location>
        <begin position="161"/>
        <end position="199"/>
    </location>
</feature>
<dbReference type="EMBL" id="SOYY01000013">
    <property type="protein sequence ID" value="KAA0713081.1"/>
    <property type="molecule type" value="Genomic_DNA"/>
</dbReference>